<feature type="chain" id="PRO_5006421787" description="TonB-dependent receptor" evidence="13">
    <location>
        <begin position="25"/>
        <end position="762"/>
    </location>
</feature>
<keyword evidence="10 11" id="KW-0998">Cell outer membrane</keyword>
<dbReference type="PROSITE" id="PS52016">
    <property type="entry name" value="TONB_DEPENDENT_REC_3"/>
    <property type="match status" value="1"/>
</dbReference>
<evidence type="ECO:0000256" key="12">
    <source>
        <dbReference type="RuleBase" id="RU003357"/>
    </source>
</evidence>
<feature type="domain" description="TonB-dependent receptor-like beta-barrel" evidence="14">
    <location>
        <begin position="240"/>
        <end position="712"/>
    </location>
</feature>
<evidence type="ECO:0000313" key="16">
    <source>
        <dbReference type="EMBL" id="KRO41381.1"/>
    </source>
</evidence>
<keyword evidence="8 12" id="KW-0798">TonB box</keyword>
<evidence type="ECO:0000313" key="17">
    <source>
        <dbReference type="Proteomes" id="UP000050874"/>
    </source>
</evidence>
<dbReference type="InterPro" id="IPR039426">
    <property type="entry name" value="TonB-dep_rcpt-like"/>
</dbReference>
<dbReference type="GO" id="GO:0009279">
    <property type="term" value="C:cell outer membrane"/>
    <property type="evidence" value="ECO:0007669"/>
    <property type="project" value="UniProtKB-SubCell"/>
</dbReference>
<dbReference type="PANTHER" id="PTHR32552:SF81">
    <property type="entry name" value="TONB-DEPENDENT OUTER MEMBRANE RECEPTOR"/>
    <property type="match status" value="1"/>
</dbReference>
<gene>
    <name evidence="16" type="ORF">ABR63_04765</name>
</gene>
<keyword evidence="3 11" id="KW-1134">Transmembrane beta strand</keyword>
<dbReference type="InterPro" id="IPR012910">
    <property type="entry name" value="Plug_dom"/>
</dbReference>
<evidence type="ECO:0000259" key="15">
    <source>
        <dbReference type="Pfam" id="PF07715"/>
    </source>
</evidence>
<keyword evidence="13" id="KW-0732">Signal</keyword>
<proteinExistence type="inferred from homology"/>
<dbReference type="SUPFAM" id="SSF56935">
    <property type="entry name" value="Porins"/>
    <property type="match status" value="1"/>
</dbReference>
<evidence type="ECO:0000256" key="1">
    <source>
        <dbReference type="ARBA" id="ARBA00004571"/>
    </source>
</evidence>
<name>A0A0R2PU04_9GAMM</name>
<organism evidence="16 17">
    <name type="scientific">SAR86 cluster bacterium BACL1 MAG-120920-bin57</name>
    <dbReference type="NCBI Taxonomy" id="1655571"/>
    <lineage>
        <taxon>Bacteria</taxon>
        <taxon>Pseudomonadati</taxon>
        <taxon>Pseudomonadota</taxon>
        <taxon>Gammaproteobacteria</taxon>
        <taxon>SAR86 cluster</taxon>
    </lineage>
</organism>
<evidence type="ECO:0000256" key="3">
    <source>
        <dbReference type="ARBA" id="ARBA00022452"/>
    </source>
</evidence>
<evidence type="ECO:0000256" key="10">
    <source>
        <dbReference type="ARBA" id="ARBA00023237"/>
    </source>
</evidence>
<dbReference type="GO" id="GO:0006826">
    <property type="term" value="P:iron ion transport"/>
    <property type="evidence" value="ECO:0007669"/>
    <property type="project" value="UniProtKB-KW"/>
</dbReference>
<dbReference type="Proteomes" id="UP000050874">
    <property type="component" value="Unassembled WGS sequence"/>
</dbReference>
<protein>
    <recommendedName>
        <fullName evidence="18">TonB-dependent receptor</fullName>
    </recommendedName>
</protein>
<evidence type="ECO:0000256" key="5">
    <source>
        <dbReference type="ARBA" id="ARBA00022692"/>
    </source>
</evidence>
<evidence type="ECO:0008006" key="18">
    <source>
        <dbReference type="Google" id="ProtNLM"/>
    </source>
</evidence>
<keyword evidence="6" id="KW-0408">Iron</keyword>
<keyword evidence="5 11" id="KW-0812">Transmembrane</keyword>
<keyword evidence="9 11" id="KW-0472">Membrane</keyword>
<comment type="subcellular location">
    <subcellularLocation>
        <location evidence="1 11">Cell outer membrane</location>
        <topology evidence="1 11">Multi-pass membrane protein</topology>
    </subcellularLocation>
</comment>
<evidence type="ECO:0000256" key="11">
    <source>
        <dbReference type="PROSITE-ProRule" id="PRU01360"/>
    </source>
</evidence>
<keyword evidence="2 11" id="KW-0813">Transport</keyword>
<evidence type="ECO:0000256" key="13">
    <source>
        <dbReference type="SAM" id="SignalP"/>
    </source>
</evidence>
<feature type="domain" description="TonB-dependent receptor plug" evidence="15">
    <location>
        <begin position="41"/>
        <end position="146"/>
    </location>
</feature>
<dbReference type="Pfam" id="PF07715">
    <property type="entry name" value="Plug"/>
    <property type="match status" value="1"/>
</dbReference>
<keyword evidence="7" id="KW-0406">Ion transport</keyword>
<evidence type="ECO:0000256" key="8">
    <source>
        <dbReference type="ARBA" id="ARBA00023077"/>
    </source>
</evidence>
<keyword evidence="4" id="KW-0410">Iron transport</keyword>
<dbReference type="AlphaFoldDB" id="A0A0R2PU04"/>
<accession>A0A0R2PU04</accession>
<dbReference type="EMBL" id="LIAV01000004">
    <property type="protein sequence ID" value="KRO41381.1"/>
    <property type="molecule type" value="Genomic_DNA"/>
</dbReference>
<sequence>MLNKYSLNMALAAMLFIASPIAFTQTLEEVIVTAQMREQSLQDVPISVSAIDGETISNRSIDNLSSLSASVPNFMVVETQIDTSISIRGVRSGANKGFEQSVPINFDGIVYPRSQLARTPLVDLERVEVLRGPQPILFGKNAIGGAVSVTSAKPTEEFEGKFSTSHESEHGEDQSLLVLSGALSESVLGRLTVSTREMDGWITNQKMKRLEPQRDETYIRGQLAWTSGDIDYNLKVETADFDSTGYAMEALAPQDGYGLVFAGPIAVETDENWVRSSGETFSQNTMDNFVLTANYPMDGGGTLTSITGHVEYDSYEVLDVDYVGLEILDGTNQTEKYDQWSQEIRFTSPGGEDVDYIVGAYFQTADVDVTDYVPLGSFLALAGAPVSLLVGTNWDRLYAQSSDMFSVFGQVDINLDDKWSLTLGARYSSEDKDGSRELTLDGTGTALDGSPLLNVLWAAVLNVGPHNIASSRSENSFDPMVRLSYDLSDNSQMYVSYTQGSKAGGFDIRGNSIPGTPLVSSEGGWEFEEEEATNIEWGYKMKSDRASFDFTYFTTDYENLQTSVFDGVLGFKVGNAAAAELDGFEMQGRYLITDNLEFYASMASLEYKFTDWKNSQCAYGETATNGIYCDRSGAGVILAPEDTANAGFAYDTVLSNNWAFDANLNIDYSSEYFITTNLDKNIKESGYSKVGLVLGLESSDGKWRISLIGDNLTDERIKVVGGTIPLARTFVKLASGGALDGIAYDAIYARPKNIAIKLDYRF</sequence>
<evidence type="ECO:0000259" key="14">
    <source>
        <dbReference type="Pfam" id="PF00593"/>
    </source>
</evidence>
<comment type="caution">
    <text evidence="16">The sequence shown here is derived from an EMBL/GenBank/DDBJ whole genome shotgun (WGS) entry which is preliminary data.</text>
</comment>
<comment type="similarity">
    <text evidence="11 12">Belongs to the TonB-dependent receptor family.</text>
</comment>
<dbReference type="PANTHER" id="PTHR32552">
    <property type="entry name" value="FERRICHROME IRON RECEPTOR-RELATED"/>
    <property type="match status" value="1"/>
</dbReference>
<dbReference type="Gene3D" id="2.40.170.20">
    <property type="entry name" value="TonB-dependent receptor, beta-barrel domain"/>
    <property type="match status" value="1"/>
</dbReference>
<dbReference type="InterPro" id="IPR000531">
    <property type="entry name" value="Beta-barrel_TonB"/>
</dbReference>
<dbReference type="InterPro" id="IPR036942">
    <property type="entry name" value="Beta-barrel_TonB_sf"/>
</dbReference>
<dbReference type="Pfam" id="PF00593">
    <property type="entry name" value="TonB_dep_Rec_b-barrel"/>
    <property type="match status" value="1"/>
</dbReference>
<evidence type="ECO:0000256" key="6">
    <source>
        <dbReference type="ARBA" id="ARBA00023004"/>
    </source>
</evidence>
<feature type="signal peptide" evidence="13">
    <location>
        <begin position="1"/>
        <end position="24"/>
    </location>
</feature>
<evidence type="ECO:0000256" key="7">
    <source>
        <dbReference type="ARBA" id="ARBA00023065"/>
    </source>
</evidence>
<reference evidence="17" key="1">
    <citation type="submission" date="2015-10" db="EMBL/GenBank/DDBJ databases">
        <title>Metagenome-Assembled Genomes uncover a global brackish microbiome.</title>
        <authorList>
            <person name="Hugerth L.W."/>
            <person name="Larsson J."/>
            <person name="Alneberg J."/>
            <person name="Lindh M.V."/>
            <person name="Legrand C."/>
            <person name="Pinhassi J."/>
            <person name="Andersson A."/>
        </authorList>
    </citation>
    <scope>NUCLEOTIDE SEQUENCE [LARGE SCALE GENOMIC DNA]</scope>
</reference>
<evidence type="ECO:0000256" key="2">
    <source>
        <dbReference type="ARBA" id="ARBA00022448"/>
    </source>
</evidence>
<evidence type="ECO:0000256" key="9">
    <source>
        <dbReference type="ARBA" id="ARBA00023136"/>
    </source>
</evidence>
<evidence type="ECO:0000256" key="4">
    <source>
        <dbReference type="ARBA" id="ARBA00022496"/>
    </source>
</evidence>